<evidence type="ECO:0000256" key="4">
    <source>
        <dbReference type="ARBA" id="ARBA00022833"/>
    </source>
</evidence>
<dbReference type="Pfam" id="PF12796">
    <property type="entry name" value="Ank_2"/>
    <property type="match status" value="5"/>
</dbReference>
<dbReference type="Gene3D" id="3.30.60.90">
    <property type="match status" value="1"/>
</dbReference>
<dbReference type="Pfam" id="PF00023">
    <property type="entry name" value="Ank"/>
    <property type="match status" value="1"/>
</dbReference>
<evidence type="ECO:0000256" key="3">
    <source>
        <dbReference type="ARBA" id="ARBA00022771"/>
    </source>
</evidence>
<protein>
    <recommendedName>
        <fullName evidence="10">Ankyrin repeat protein</fullName>
    </recommendedName>
</protein>
<dbReference type="Proteomes" id="UP001143548">
    <property type="component" value="Unassembled WGS sequence"/>
</dbReference>
<dbReference type="EMBL" id="BROQ01000020">
    <property type="protein sequence ID" value="GKZ19598.1"/>
    <property type="molecule type" value="Genomic_DNA"/>
</dbReference>
<sequence length="1569" mass="173891">MDPAKYAGLDYASSGLVGPRALREFSNIVATAEESSSLASSIEELQDYIGTLLSLNSSYPSGSVQKIQQLAQSVHDTNIAFLETKFLIQSVIVNILPFRVKTAPVKTSTTITHDNDSDNEDSDEEETNPESLGNPTDAAADTETLPNILASCCSYFGIPFELVYRAKLSYLEILQGQSHPGVEILSEDSFDKLRDTLWAARRTDIVDSIHHGLALSQSPPLYPPPSMPFSMSMGDWYKSVTEPQYYRQYLKEHKGRAYINGMSEVRLISQLLSERLNRSENIPPLAPTLYFEFHRSDWRRNNIGAMLAYFIAAIVSHFAREYREKYHNYIERIILFQGWSLEDRLLLLHSLIRPAASDHTGLTFMIGRLDQCDDSRFWFLDRFKVFEGHPDYLHFYWIITSQGNQDIQTELSHWPTINLENFLPERTPILSHPEPHEVPKDSTVAPSNDSSTLNAVRPLSREETQILKALRQNDAYQKKHSGSKSPALDSSFTSHSELATACIQYLCDPAVQWQMNDFCSRNISINRRPLSTDSRNLIAYATQYWPLHYRRAGAQRPFEQAIRLFVVPETRKAWSLMYYCLSNPSTRLERAYLSPLPLTAMLGLDDLVREWIQREKASATFDADCALALTEAAGHGHHSTTQLLIETTDLKEPALRDAISAAAAFGIGGSLQQLLVLALKMNKFQAPDLLLHRIAFLDMHETATALLSSHIDISHDTELLKASPLHLAANYGHLQTVKALVAAGADLTSKARYDRIPLHTAAFGGDPEIVRCLVDAGSDIEAVDEDDMTPLQVALSWQSFAGFELLLERGADPNHGKEGADDPSWNTKPLLYSSCSGMLDQVRLLLKHNADRNCSWGGLSPLYKAVEGGHIQVAELLLQHGVDPNENPPGHDLLLVLAVSKDKQGMEMTRLLIQAHALIDEENSISEWHTTALDEAAQSSHPGMIEYLLSQGASLEGKGSGCPLYIAAVCDKPDNVQALIKAKAEVNQSPSFAEWKPIHASFKSPKCLQILLDNNADINSTAYGKTCLHLAVEQNQVDTVHVLLKHQPKPDLEIPYPSSLDEDNGYTAVGLACNQGNYRIMKMLLTAGANKNHATEMGRRPIDICIRKGLSSAVKLLLQLRVTIDHVDKDGNTVLHHVSSITPKSVIRRLVDVGADVHIRNNKDATPLQSAVEAGNAAVIRYLLTKGADPNILVGEHSSLLHEACADQDLASTKALVDGGAGIGWAESHRGSLLGAALNCYIDPSQDLIQYLVETLSGNINGQGGPYGYPLLTACACGYDEQLRYLLEKGADPNVEDAAGHRTLHLACSLPVTKALEILLSFSLKLTENGGDPPTDKMGRTPIHYAASTGDWDLFHRVASFYHERELSRADKGGWTPFYWALMNPHANPRVIRYLIEHSSADIWARFHTRYQEWSPLKLGRFVGVSEEVLGLLSPASHERSFVTGIYYDCKYCDDYDLCFRCYSSLPDSHPTHGSDEDWNEVGPEFADNGEEDPAAASEASVPNESGGNVYHVGQDDMGGSYDHDEPEESGDISDDIDDDDDDDNDDDDDDDEVDDDNDDNDNDGDNEV</sequence>
<dbReference type="InterPro" id="IPR051165">
    <property type="entry name" value="Multifunctional_ANK_Repeat"/>
</dbReference>
<feature type="repeat" description="ANK" evidence="6">
    <location>
        <begin position="1064"/>
        <end position="1096"/>
    </location>
</feature>
<accession>A0A9W5YND4</accession>
<dbReference type="PANTHER" id="PTHR24123">
    <property type="entry name" value="ANKYRIN REPEAT-CONTAINING"/>
    <property type="match status" value="1"/>
</dbReference>
<dbReference type="GO" id="GO:0008270">
    <property type="term" value="F:zinc ion binding"/>
    <property type="evidence" value="ECO:0007669"/>
    <property type="project" value="UniProtKB-KW"/>
</dbReference>
<comment type="caution">
    <text evidence="8">The sequence shown here is derived from an EMBL/GenBank/DDBJ whole genome shotgun (WGS) entry which is preliminary data.</text>
</comment>
<evidence type="ECO:0000256" key="2">
    <source>
        <dbReference type="ARBA" id="ARBA00022737"/>
    </source>
</evidence>
<dbReference type="SUPFAM" id="SSF48403">
    <property type="entry name" value="Ankyrin repeat"/>
    <property type="match status" value="2"/>
</dbReference>
<dbReference type="InterPro" id="IPR043145">
    <property type="entry name" value="Znf_ZZ_sf"/>
</dbReference>
<dbReference type="PANTHER" id="PTHR24123:SF33">
    <property type="entry name" value="PROTEIN HOS4"/>
    <property type="match status" value="1"/>
</dbReference>
<feature type="compositionally biased region" description="Polar residues" evidence="7">
    <location>
        <begin position="444"/>
        <end position="454"/>
    </location>
</feature>
<gene>
    <name evidence="8" type="ORF">AbraCBS73388_004409</name>
</gene>
<evidence type="ECO:0000256" key="6">
    <source>
        <dbReference type="PROSITE-ProRule" id="PRU00023"/>
    </source>
</evidence>
<feature type="repeat" description="ANK" evidence="6">
    <location>
        <begin position="1163"/>
        <end position="1195"/>
    </location>
</feature>
<dbReference type="CDD" id="cd02249">
    <property type="entry name" value="ZZ"/>
    <property type="match status" value="1"/>
</dbReference>
<keyword evidence="2" id="KW-0677">Repeat</keyword>
<feature type="compositionally biased region" description="Acidic residues" evidence="7">
    <location>
        <begin position="117"/>
        <end position="128"/>
    </location>
</feature>
<feature type="repeat" description="ANK" evidence="6">
    <location>
        <begin position="857"/>
        <end position="889"/>
    </location>
</feature>
<dbReference type="InterPro" id="IPR036770">
    <property type="entry name" value="Ankyrin_rpt-contain_sf"/>
</dbReference>
<keyword evidence="3" id="KW-0863">Zinc-finger</keyword>
<reference evidence="8" key="1">
    <citation type="submission" date="2022-07" db="EMBL/GenBank/DDBJ databases">
        <title>Taxonomy of Aspergillus series Nigri: significant species reduction supported by multi-species coalescent approaches.</title>
        <authorList>
            <person name="Bian C."/>
            <person name="Kusuya Y."/>
            <person name="Sklenar F."/>
            <person name="D'hooge E."/>
            <person name="Yaguchi T."/>
            <person name="Takahashi H."/>
            <person name="Hubka V."/>
        </authorList>
    </citation>
    <scope>NUCLEOTIDE SEQUENCE</scope>
    <source>
        <strain evidence="8">CBS 733.88</strain>
    </source>
</reference>
<dbReference type="PROSITE" id="PS50088">
    <property type="entry name" value="ANK_REPEAT"/>
    <property type="match status" value="9"/>
</dbReference>
<feature type="region of interest" description="Disordered" evidence="7">
    <location>
        <begin position="107"/>
        <end position="140"/>
    </location>
</feature>
<feature type="repeat" description="ANK" evidence="6">
    <location>
        <begin position="720"/>
        <end position="752"/>
    </location>
</feature>
<dbReference type="InterPro" id="IPR002110">
    <property type="entry name" value="Ankyrin_rpt"/>
</dbReference>
<name>A0A9W5YND4_9EURO</name>
<dbReference type="SUPFAM" id="SSF57850">
    <property type="entry name" value="RING/U-box"/>
    <property type="match status" value="1"/>
</dbReference>
<organism evidence="8 9">
    <name type="scientific">Aspergillus brasiliensis</name>
    <dbReference type="NCBI Taxonomy" id="319629"/>
    <lineage>
        <taxon>Eukaryota</taxon>
        <taxon>Fungi</taxon>
        <taxon>Dikarya</taxon>
        <taxon>Ascomycota</taxon>
        <taxon>Pezizomycotina</taxon>
        <taxon>Eurotiomycetes</taxon>
        <taxon>Eurotiomycetidae</taxon>
        <taxon>Eurotiales</taxon>
        <taxon>Aspergillaceae</taxon>
        <taxon>Aspergillus</taxon>
        <taxon>Aspergillus subgen. Circumdati</taxon>
    </lineage>
</organism>
<dbReference type="PROSITE" id="PS50297">
    <property type="entry name" value="ANK_REP_REGION"/>
    <property type="match status" value="7"/>
</dbReference>
<feature type="region of interest" description="Disordered" evidence="7">
    <location>
        <begin position="428"/>
        <end position="456"/>
    </location>
</feature>
<feature type="compositionally biased region" description="Acidic residues" evidence="7">
    <location>
        <begin position="1525"/>
        <end position="1569"/>
    </location>
</feature>
<keyword evidence="1" id="KW-0479">Metal-binding</keyword>
<feature type="repeat" description="ANK" evidence="6">
    <location>
        <begin position="786"/>
        <end position="818"/>
    </location>
</feature>
<feature type="repeat" description="ANK" evidence="6">
    <location>
        <begin position="1130"/>
        <end position="1162"/>
    </location>
</feature>
<proteinExistence type="predicted"/>
<feature type="repeat" description="ANK" evidence="6">
    <location>
        <begin position="1270"/>
        <end position="1298"/>
    </location>
</feature>
<evidence type="ECO:0000313" key="9">
    <source>
        <dbReference type="Proteomes" id="UP001143548"/>
    </source>
</evidence>
<keyword evidence="4" id="KW-0862">Zinc</keyword>
<evidence type="ECO:0000313" key="8">
    <source>
        <dbReference type="EMBL" id="GKZ19598.1"/>
    </source>
</evidence>
<evidence type="ECO:0000256" key="1">
    <source>
        <dbReference type="ARBA" id="ARBA00022723"/>
    </source>
</evidence>
<evidence type="ECO:0008006" key="10">
    <source>
        <dbReference type="Google" id="ProtNLM"/>
    </source>
</evidence>
<keyword evidence="5 6" id="KW-0040">ANK repeat</keyword>
<dbReference type="Gene3D" id="1.25.40.20">
    <property type="entry name" value="Ankyrin repeat-containing domain"/>
    <property type="match status" value="4"/>
</dbReference>
<feature type="repeat" description="ANK" evidence="6">
    <location>
        <begin position="753"/>
        <end position="785"/>
    </location>
</feature>
<evidence type="ECO:0000256" key="7">
    <source>
        <dbReference type="SAM" id="MobiDB-lite"/>
    </source>
</evidence>
<feature type="region of interest" description="Disordered" evidence="7">
    <location>
        <begin position="1470"/>
        <end position="1569"/>
    </location>
</feature>
<feature type="repeat" description="ANK" evidence="6">
    <location>
        <begin position="1023"/>
        <end position="1046"/>
    </location>
</feature>
<evidence type="ECO:0000256" key="5">
    <source>
        <dbReference type="ARBA" id="ARBA00023043"/>
    </source>
</evidence>
<dbReference type="SMART" id="SM00248">
    <property type="entry name" value="ANK"/>
    <property type="match status" value="20"/>
</dbReference>